<dbReference type="PROSITE" id="PS50280">
    <property type="entry name" value="SET"/>
    <property type="match status" value="1"/>
</dbReference>
<evidence type="ECO:0000259" key="2">
    <source>
        <dbReference type="PROSITE" id="PS50280"/>
    </source>
</evidence>
<evidence type="ECO:0000256" key="1">
    <source>
        <dbReference type="SAM" id="MobiDB-lite"/>
    </source>
</evidence>
<feature type="compositionally biased region" description="Polar residues" evidence="1">
    <location>
        <begin position="1159"/>
        <end position="1168"/>
    </location>
</feature>
<dbReference type="EMBL" id="SIDB01000001">
    <property type="protein sequence ID" value="KAI3438609.1"/>
    <property type="molecule type" value="Genomic_DNA"/>
</dbReference>
<feature type="domain" description="SET" evidence="2">
    <location>
        <begin position="694"/>
        <end position="827"/>
    </location>
</feature>
<dbReference type="SMART" id="SM00317">
    <property type="entry name" value="SET"/>
    <property type="match status" value="1"/>
</dbReference>
<reference evidence="3" key="1">
    <citation type="journal article" date="2019" name="Plant J.">
        <title>Chlorella vulgaris genome assembly and annotation reveals the molecular basis for metabolic acclimation to high light conditions.</title>
        <authorList>
            <person name="Cecchin M."/>
            <person name="Marcolungo L."/>
            <person name="Rossato M."/>
            <person name="Girolomoni L."/>
            <person name="Cosentino E."/>
            <person name="Cuine S."/>
            <person name="Li-Beisson Y."/>
            <person name="Delledonne M."/>
            <person name="Ballottari M."/>
        </authorList>
    </citation>
    <scope>NUCLEOTIDE SEQUENCE</scope>
    <source>
        <strain evidence="3">211/11P</strain>
    </source>
</reference>
<dbReference type="PANTHER" id="PTHR46655:SF1">
    <property type="entry name" value="HISTONE-LYSINE N-METHYLTRANSFERASE ATXR3"/>
    <property type="match status" value="1"/>
</dbReference>
<feature type="compositionally biased region" description="Polar residues" evidence="1">
    <location>
        <begin position="1136"/>
        <end position="1151"/>
    </location>
</feature>
<comment type="caution">
    <text evidence="3">The sequence shown here is derived from an EMBL/GenBank/DDBJ whole genome shotgun (WGS) entry which is preliminary data.</text>
</comment>
<dbReference type="Gene3D" id="2.170.270.10">
    <property type="entry name" value="SET domain"/>
    <property type="match status" value="1"/>
</dbReference>
<proteinExistence type="predicted"/>
<evidence type="ECO:0000313" key="3">
    <source>
        <dbReference type="EMBL" id="KAI3438609.1"/>
    </source>
</evidence>
<dbReference type="InterPro" id="IPR045606">
    <property type="entry name" value="ATXR3_C"/>
</dbReference>
<dbReference type="PANTHER" id="PTHR46655">
    <property type="entry name" value="HISTONE-LYSINE N-METHYLTRANSFERASE ATXR3"/>
    <property type="match status" value="1"/>
</dbReference>
<evidence type="ECO:0000313" key="4">
    <source>
        <dbReference type="Proteomes" id="UP001055712"/>
    </source>
</evidence>
<protein>
    <recommendedName>
        <fullName evidence="2">SET domain-containing protein</fullName>
    </recommendedName>
</protein>
<dbReference type="Proteomes" id="UP001055712">
    <property type="component" value="Unassembled WGS sequence"/>
</dbReference>
<gene>
    <name evidence="3" type="ORF">D9Q98_001032</name>
</gene>
<feature type="region of interest" description="Disordered" evidence="1">
    <location>
        <begin position="22"/>
        <end position="44"/>
    </location>
</feature>
<dbReference type="SUPFAM" id="SSF82199">
    <property type="entry name" value="SET domain"/>
    <property type="match status" value="1"/>
</dbReference>
<dbReference type="Pfam" id="PF00856">
    <property type="entry name" value="SET"/>
    <property type="match status" value="1"/>
</dbReference>
<dbReference type="OrthoDB" id="308383at2759"/>
<name>A0A9D4Z277_CHLVU</name>
<reference evidence="3" key="2">
    <citation type="submission" date="2020-11" db="EMBL/GenBank/DDBJ databases">
        <authorList>
            <person name="Cecchin M."/>
            <person name="Marcolungo L."/>
            <person name="Rossato M."/>
            <person name="Girolomoni L."/>
            <person name="Cosentino E."/>
            <person name="Cuine S."/>
            <person name="Li-Beisson Y."/>
            <person name="Delledonne M."/>
            <person name="Ballottari M."/>
        </authorList>
    </citation>
    <scope>NUCLEOTIDE SEQUENCE</scope>
    <source>
        <strain evidence="3">211/11P</strain>
        <tissue evidence="3">Whole cell</tissue>
    </source>
</reference>
<dbReference type="InterPro" id="IPR001214">
    <property type="entry name" value="SET_dom"/>
</dbReference>
<sequence length="1324" mass="144471">MLSRLPRASSQACEQLQIVQEDQSNDSSVPLEQPQQNVAQEQAPGAQQQLLNVLATLKAGDAGLLLEGPVAAGSSGGTLSQITAAAQAGHLPAADTVQHLRALCERVIRAGWAANKEAAQAGSDFLDYVNASMEDFDASPAVMGVPVASPLPQQALPKAALKLPRDTFLLSIDQVRECLTLNIDSSILLRSQQGAGHQQSSRRGGWPLGKKRKVNGVGFVAHVQRKGGKHYNPWTPELQQQLATVLRSTLGGPATVTDEAPPLPQALANLADHLRTLQTGEHLQAMGATLSNSISMLQVGGFTDFEELLSDARDECHAAVDAYLMLQSVDVRRGRLLAHVESFVRMLGTAIESLLSQMRADRAAAVEAGLQDEDDDELDDEFYPSSLPPSILANKEPFKGGDWRKTPYIPRPYVRLTEYDIVEPSMRDGILRKLSTKKHGGCSGNHCKSRLELGLYNVEREGFDTKCSCLARNTECDARCVCHGDDTCLNRAVSNRRILRLGEDADEVDSWGMDCYVRRNVMDAVLESGAFGPWTPPDFEALAAANPVEYAAMRAATNASGGIVASPAAAALALPSKDQIPAGQVARGILAVEQALPQTPTAQMRCSVGRVGGDEEQEASVAAALATPRSSPAQVAAERRAADWLERILLPAVNRQGAHGWNLSTAVQEVKQRSQDNSDDASLRAAEAVEQRIKEVGYNYFRMHPKGVGLICKRQGGIPPLTFVEEYLGEIHTPWRWFEIQDAVKKITGDELPDFYNIVLERPKDDPDGYDVLFIDAATKGALASRMSHSCTPNCQAIVMACGGRLTIALYTLRHVYEGEELSFDYSSVTESEKEFRDAICLCSSRNCRGSYMYFTGSRAFQQVMNTKHTFLHRQAIIARAGCEPLTEDDWSRIKRHGLGDSALGSVEHGDRAPDWLIKWTSLICGYIEEEEAHLKEDLLAHPLGIYNEASATIEAKGVVINRLQNVVITLDKVKMVLAHNQPRDPCLKTLTNAEAVEHLWSGPKAVARRILSGCIQTLCAANISRNFVSLQTDQELQAAAEHAYLLPEVLLRMYELVLQPASSFEEARIKLMLVYEQLRVLDLSWDGALTAVADLVLLYASTLHWFTCERGYKSFTSPPVPLNLADLSLDRTQTQTPAAVADSQRQSGPNGSAEPGQGASSKSLSVSERACATSNEAQALSSGSHLRKVYRPLYLWGQLSGWFKQTVNDPTASLSAERRGTVSLPDIESSFGGGNARYTVKDRNDLIDQLENRPDAMWRTGTLWSFRNDAKVYGSPMLDAVWCDLSRSGSNPLPAVVEELRTAVIPQRMHSAVAARGKKKGDA</sequence>
<dbReference type="InterPro" id="IPR046341">
    <property type="entry name" value="SET_dom_sf"/>
</dbReference>
<accession>A0A9D4Z277</accession>
<feature type="region of interest" description="Disordered" evidence="1">
    <location>
        <begin position="1136"/>
        <end position="1168"/>
    </location>
</feature>
<keyword evidence="4" id="KW-1185">Reference proteome</keyword>
<dbReference type="Pfam" id="PF19633">
    <property type="entry name" value="SDG2_C"/>
    <property type="match status" value="2"/>
</dbReference>
<organism evidence="3 4">
    <name type="scientific">Chlorella vulgaris</name>
    <name type="common">Green alga</name>
    <dbReference type="NCBI Taxonomy" id="3077"/>
    <lineage>
        <taxon>Eukaryota</taxon>
        <taxon>Viridiplantae</taxon>
        <taxon>Chlorophyta</taxon>
        <taxon>core chlorophytes</taxon>
        <taxon>Trebouxiophyceae</taxon>
        <taxon>Chlorellales</taxon>
        <taxon>Chlorellaceae</taxon>
        <taxon>Chlorella clade</taxon>
        <taxon>Chlorella</taxon>
    </lineage>
</organism>